<evidence type="ECO:0000313" key="3">
    <source>
        <dbReference type="RefSeq" id="XP_028148611.1"/>
    </source>
</evidence>
<organism evidence="3">
    <name type="scientific">Diabrotica virgifera virgifera</name>
    <name type="common">western corn rootworm</name>
    <dbReference type="NCBI Taxonomy" id="50390"/>
    <lineage>
        <taxon>Eukaryota</taxon>
        <taxon>Metazoa</taxon>
        <taxon>Ecdysozoa</taxon>
        <taxon>Arthropoda</taxon>
        <taxon>Hexapoda</taxon>
        <taxon>Insecta</taxon>
        <taxon>Pterygota</taxon>
        <taxon>Neoptera</taxon>
        <taxon>Endopterygota</taxon>
        <taxon>Coleoptera</taxon>
        <taxon>Polyphaga</taxon>
        <taxon>Cucujiformia</taxon>
        <taxon>Chrysomeloidea</taxon>
        <taxon>Chrysomelidae</taxon>
        <taxon>Galerucinae</taxon>
        <taxon>Diabroticina</taxon>
        <taxon>Diabroticites</taxon>
        <taxon>Diabrotica</taxon>
    </lineage>
</organism>
<feature type="domain" description="Signal recognition particle receptor alpha subunit N-terminal" evidence="2">
    <location>
        <begin position="28"/>
        <end position="257"/>
    </location>
</feature>
<dbReference type="GO" id="GO:0005525">
    <property type="term" value="F:GTP binding"/>
    <property type="evidence" value="ECO:0007669"/>
    <property type="project" value="InterPro"/>
</dbReference>
<dbReference type="Gene3D" id="3.30.450.60">
    <property type="match status" value="1"/>
</dbReference>
<dbReference type="GO" id="GO:0045047">
    <property type="term" value="P:protein targeting to ER"/>
    <property type="evidence" value="ECO:0007669"/>
    <property type="project" value="TreeGrafter"/>
</dbReference>
<dbReference type="SUPFAM" id="SSF64356">
    <property type="entry name" value="SNARE-like"/>
    <property type="match status" value="1"/>
</dbReference>
<dbReference type="Gene3D" id="3.40.50.300">
    <property type="entry name" value="P-loop containing nucleotide triphosphate hydrolases"/>
    <property type="match status" value="1"/>
</dbReference>
<dbReference type="InterPro" id="IPR011012">
    <property type="entry name" value="Longin-like_dom_sf"/>
</dbReference>
<dbReference type="GO" id="GO:0003924">
    <property type="term" value="F:GTPase activity"/>
    <property type="evidence" value="ECO:0007669"/>
    <property type="project" value="InterPro"/>
</dbReference>
<dbReference type="GO" id="GO:0005785">
    <property type="term" value="C:signal recognition particle receptor complex"/>
    <property type="evidence" value="ECO:0007669"/>
    <property type="project" value="InterPro"/>
</dbReference>
<keyword evidence="3" id="KW-0675">Receptor</keyword>
<feature type="compositionally biased region" description="Basic and acidic residues" evidence="1">
    <location>
        <begin position="151"/>
        <end position="176"/>
    </location>
</feature>
<dbReference type="FunCoup" id="A0A6P7GG02">
    <property type="interactions" value="1987"/>
</dbReference>
<accession>A0A6P7GG02</accession>
<dbReference type="PANTHER" id="PTHR43134">
    <property type="entry name" value="SIGNAL RECOGNITION PARTICLE RECEPTOR SUBUNIT ALPHA"/>
    <property type="match status" value="1"/>
</dbReference>
<proteinExistence type="predicted"/>
<sequence length="341" mass="39081">MLDLFTIFSKGGIVLWCFQSTNQIFTPSVNALIKNVILQERSGVKTFDHDGLILQYKLDNEFDLVFVVAYQKILQLSYVDKFLNDIHLEFRDKYKNELTEKLYFQDFSFVDTYNSTLKSAENWSKVQLKQPKQMRTFEESFKSKKTVSSMIERKGEEKPQKPIKKKEVNFSTEEKTIAPPSPQAQKNGLIDEETLAMNRAKFAKKMQKKKPEAKKSPKSPPAEKAGKKPRVWDLSGSNKDVDLLERTTDRPEDARSNYTPDADDNEPLMRALTKLIKVNEPDLVLFVGEALVGNEAVDQLVKFNQALADYSSSTNPHIIDGIVLTKFDTIDDKVNIKIHFL</sequence>
<feature type="region of interest" description="Disordered" evidence="1">
    <location>
        <begin position="148"/>
        <end position="189"/>
    </location>
</feature>
<dbReference type="InterPro" id="IPR007222">
    <property type="entry name" value="Sig_recog_particle_rcpt_asu_N"/>
</dbReference>
<feature type="compositionally biased region" description="Basic and acidic residues" evidence="1">
    <location>
        <begin position="239"/>
        <end position="255"/>
    </location>
</feature>
<dbReference type="GO" id="GO:0005047">
    <property type="term" value="F:signal recognition particle binding"/>
    <property type="evidence" value="ECO:0007669"/>
    <property type="project" value="InterPro"/>
</dbReference>
<dbReference type="AlphaFoldDB" id="A0A6P7GG02"/>
<dbReference type="CDD" id="cd14826">
    <property type="entry name" value="SR_alpha_SRX"/>
    <property type="match status" value="1"/>
</dbReference>
<dbReference type="Pfam" id="PF04086">
    <property type="entry name" value="SRP-alpha_N"/>
    <property type="match status" value="1"/>
</dbReference>
<dbReference type="RefSeq" id="XP_028148611.1">
    <property type="nucleotide sequence ID" value="XM_028292810.1"/>
</dbReference>
<feature type="region of interest" description="Disordered" evidence="1">
    <location>
        <begin position="203"/>
        <end position="265"/>
    </location>
</feature>
<protein>
    <submittedName>
        <fullName evidence="3">Signal recognition particle receptor subunit alpha homolog</fullName>
    </submittedName>
</protein>
<evidence type="ECO:0000259" key="2">
    <source>
        <dbReference type="Pfam" id="PF04086"/>
    </source>
</evidence>
<dbReference type="InterPro" id="IPR027417">
    <property type="entry name" value="P-loop_NTPase"/>
</dbReference>
<name>A0A6P7GG02_DIAVI</name>
<evidence type="ECO:0000256" key="1">
    <source>
        <dbReference type="SAM" id="MobiDB-lite"/>
    </source>
</evidence>
<dbReference type="FunFam" id="3.30.450.60:FF:000015">
    <property type="entry name" value="Signal recognition particle receptor subunit alpha"/>
    <property type="match status" value="1"/>
</dbReference>
<dbReference type="GO" id="GO:0006886">
    <property type="term" value="P:intracellular protein transport"/>
    <property type="evidence" value="ECO:0007669"/>
    <property type="project" value="InterPro"/>
</dbReference>
<dbReference type="InParanoid" id="A0A6P7GG02"/>
<gene>
    <name evidence="3" type="primary">LOC114342011</name>
</gene>
<reference evidence="3" key="1">
    <citation type="submission" date="2025-08" db="UniProtKB">
        <authorList>
            <consortium name="RefSeq"/>
        </authorList>
    </citation>
    <scope>IDENTIFICATION</scope>
    <source>
        <tissue evidence="3">Whole insect</tissue>
    </source>
</reference>
<dbReference type="PANTHER" id="PTHR43134:SF1">
    <property type="entry name" value="SIGNAL RECOGNITION PARTICLE RECEPTOR SUBUNIT ALPHA"/>
    <property type="match status" value="1"/>
</dbReference>